<accession>A0A371HHM2</accession>
<feature type="non-terminal residue" evidence="1">
    <location>
        <position position="1"/>
    </location>
</feature>
<organism evidence="1 2">
    <name type="scientific">Mucuna pruriens</name>
    <name type="common">Velvet bean</name>
    <name type="synonym">Dolichos pruriens</name>
    <dbReference type="NCBI Taxonomy" id="157652"/>
    <lineage>
        <taxon>Eukaryota</taxon>
        <taxon>Viridiplantae</taxon>
        <taxon>Streptophyta</taxon>
        <taxon>Embryophyta</taxon>
        <taxon>Tracheophyta</taxon>
        <taxon>Spermatophyta</taxon>
        <taxon>Magnoliopsida</taxon>
        <taxon>eudicotyledons</taxon>
        <taxon>Gunneridae</taxon>
        <taxon>Pentapetalae</taxon>
        <taxon>rosids</taxon>
        <taxon>fabids</taxon>
        <taxon>Fabales</taxon>
        <taxon>Fabaceae</taxon>
        <taxon>Papilionoideae</taxon>
        <taxon>50 kb inversion clade</taxon>
        <taxon>NPAAA clade</taxon>
        <taxon>indigoferoid/millettioid clade</taxon>
        <taxon>Phaseoleae</taxon>
        <taxon>Mucuna</taxon>
    </lineage>
</organism>
<keyword evidence="2" id="KW-1185">Reference proteome</keyword>
<proteinExistence type="predicted"/>
<comment type="caution">
    <text evidence="1">The sequence shown here is derived from an EMBL/GenBank/DDBJ whole genome shotgun (WGS) entry which is preliminary data.</text>
</comment>
<reference evidence="1" key="1">
    <citation type="submission" date="2018-05" db="EMBL/GenBank/DDBJ databases">
        <title>Draft genome of Mucuna pruriens seed.</title>
        <authorList>
            <person name="Nnadi N.E."/>
            <person name="Vos R."/>
            <person name="Hasami M.H."/>
            <person name="Devisetty U.K."/>
            <person name="Aguiy J.C."/>
        </authorList>
    </citation>
    <scope>NUCLEOTIDE SEQUENCE [LARGE SCALE GENOMIC DNA]</scope>
    <source>
        <strain evidence="1">JCA_2017</strain>
    </source>
</reference>
<gene>
    <name evidence="1" type="ORF">CR513_14248</name>
</gene>
<name>A0A371HHM2_MUCPR</name>
<evidence type="ECO:0000313" key="1">
    <source>
        <dbReference type="EMBL" id="RDY02308.1"/>
    </source>
</evidence>
<dbReference type="AlphaFoldDB" id="A0A371HHM2"/>
<evidence type="ECO:0000313" key="2">
    <source>
        <dbReference type="Proteomes" id="UP000257109"/>
    </source>
</evidence>
<sequence length="88" mass="9663">MVPDRSRLQNMFAQTNNVVGFAKKTTSKKKKGETNAVLIEPTFPRTKINISSYPTQTGSWLAVTQPTPYIPPSQLRVDVGATTNAKPT</sequence>
<dbReference type="EMBL" id="QJKJ01002562">
    <property type="protein sequence ID" value="RDY02308.1"/>
    <property type="molecule type" value="Genomic_DNA"/>
</dbReference>
<dbReference type="Proteomes" id="UP000257109">
    <property type="component" value="Unassembled WGS sequence"/>
</dbReference>
<protein>
    <submittedName>
        <fullName evidence="1">Uncharacterized protein</fullName>
    </submittedName>
</protein>